<dbReference type="Proteomes" id="UP000805649">
    <property type="component" value="Unassembled WGS sequence"/>
</dbReference>
<proteinExistence type="predicted"/>
<gene>
    <name evidence="1" type="ORF">CTRU02_207017</name>
</gene>
<dbReference type="EMBL" id="VUJX02000004">
    <property type="protein sequence ID" value="KAL0937286.1"/>
    <property type="molecule type" value="Genomic_DNA"/>
</dbReference>
<evidence type="ECO:0000313" key="1">
    <source>
        <dbReference type="EMBL" id="KAL0937286.1"/>
    </source>
</evidence>
<sequence>MANEVPNFAWEELASHFVYVHANPEAKGVTDLFLRCKPTQGEDITTFISALAREIEQHSARERGKYLETYTAPALEDVLIDDETIKEISPFFSQLHEELRTPRWKWDEVPINNPYCRHPQEAQCSCLIPYDERQARALLRRRVGEITSCDFFGPNAAGLRSWELLRTLAIHGKMEPIFKLCAHPDNGFKVWWDLSTCLCEGGNGASFHVYQKAAISFICLNILRQFPETWDSTKGRNEQNDYRLTRMYQHVVRHTTKTSTASATPCLAHCYFYGIDNLQFSINTRPREPERWPQLVKKDYMGNDYMSEDDYPEGLISYEDFINFEKAAEYQPHINDVKPVEEILTGKGLPSELVAEVVDLAEYTPRRRLKVEHNPFHPDNKDDLESYLAECWAVMIQYDMLSKEIDENIDWVSQLRGCFQELLPSLRIMWVPETVRSDNEPVQNVYVIV</sequence>
<reference evidence="1 2" key="1">
    <citation type="journal article" date="2020" name="Phytopathology">
        <title>Genome Sequence Resources of Colletotrichum truncatum, C. plurivorum, C. musicola, and C. sojae: Four Species Pathogenic to Soybean (Glycine max).</title>
        <authorList>
            <person name="Rogerio F."/>
            <person name="Boufleur T.R."/>
            <person name="Ciampi-Guillardi M."/>
            <person name="Sukno S.A."/>
            <person name="Thon M.R."/>
            <person name="Massola Junior N.S."/>
            <person name="Baroncelli R."/>
        </authorList>
    </citation>
    <scope>NUCLEOTIDE SEQUENCE [LARGE SCALE GENOMIC DNA]</scope>
    <source>
        <strain evidence="1 2">CMES1059</strain>
    </source>
</reference>
<keyword evidence="2" id="KW-1185">Reference proteome</keyword>
<protein>
    <submittedName>
        <fullName evidence="1">Uncharacterized protein</fullName>
    </submittedName>
</protein>
<name>A0ACC3YZF2_COLTU</name>
<evidence type="ECO:0000313" key="2">
    <source>
        <dbReference type="Proteomes" id="UP000805649"/>
    </source>
</evidence>
<organism evidence="1 2">
    <name type="scientific">Colletotrichum truncatum</name>
    <name type="common">Anthracnose fungus</name>
    <name type="synonym">Colletotrichum capsici</name>
    <dbReference type="NCBI Taxonomy" id="5467"/>
    <lineage>
        <taxon>Eukaryota</taxon>
        <taxon>Fungi</taxon>
        <taxon>Dikarya</taxon>
        <taxon>Ascomycota</taxon>
        <taxon>Pezizomycotina</taxon>
        <taxon>Sordariomycetes</taxon>
        <taxon>Hypocreomycetidae</taxon>
        <taxon>Glomerellales</taxon>
        <taxon>Glomerellaceae</taxon>
        <taxon>Colletotrichum</taxon>
        <taxon>Colletotrichum truncatum species complex</taxon>
    </lineage>
</organism>
<accession>A0ACC3YZF2</accession>
<comment type="caution">
    <text evidence="1">The sequence shown here is derived from an EMBL/GenBank/DDBJ whole genome shotgun (WGS) entry which is preliminary data.</text>
</comment>